<organism evidence="1 2">
    <name type="scientific">Spiroplasma poulsonii</name>
    <dbReference type="NCBI Taxonomy" id="2138"/>
    <lineage>
        <taxon>Bacteria</taxon>
        <taxon>Bacillati</taxon>
        <taxon>Mycoplasmatota</taxon>
        <taxon>Mollicutes</taxon>
        <taxon>Entomoplasmatales</taxon>
        <taxon>Spiroplasmataceae</taxon>
        <taxon>Spiroplasma</taxon>
    </lineage>
</organism>
<accession>A0A2P6FE72</accession>
<sequence>MLEKFEDVKFILTKNNFIFKSQIALKGSVKTKTVYFERKLKDNDLDISIKYFENELNLEKFKKIKTDIFNFLEESVGKGKEVKDNNRSIQITGKNQIKVDIVPIFSIKDCDYVFKNYDNLEETYDEKLFNKINNTYKNTNFFKFVYIIRNIINKVAKILNIPLQAIILDILEEEKNFDDLLEVSQFHKMLFFISKKFWDMYHLNTKIYQNKEGFSFKLKNKANDRKTCKNYISYLIHVDEYVQEWYKLYNKKLEYKKELDIEEYLRRKEQEYVK</sequence>
<evidence type="ECO:0000313" key="2">
    <source>
        <dbReference type="Proteomes" id="UP000031565"/>
    </source>
</evidence>
<dbReference type="EMBL" id="JTLV02000001">
    <property type="protein sequence ID" value="PQM31760.1"/>
    <property type="molecule type" value="Genomic_DNA"/>
</dbReference>
<reference evidence="1 2" key="1">
    <citation type="journal article" date="2015" name="MBio">
        <title>Genome sequence of the Drosophila melanogaster male-killing Spiroplasma strain MSRO endosymbiont.</title>
        <authorList>
            <person name="Paredes J.C."/>
            <person name="Herren J.K."/>
            <person name="Schupfer F."/>
            <person name="Marin R."/>
            <person name="Claverol S."/>
            <person name="Kuo C.H."/>
            <person name="Lemaitre B."/>
            <person name="Beven L."/>
        </authorList>
    </citation>
    <scope>NUCLEOTIDE SEQUENCE [LARGE SCALE GENOMIC DNA]</scope>
    <source>
        <strain evidence="1 2">MSRO</strain>
    </source>
</reference>
<evidence type="ECO:0000313" key="1">
    <source>
        <dbReference type="EMBL" id="PQM31760.1"/>
    </source>
</evidence>
<gene>
    <name evidence="1" type="ORF">SMSRO_SF016130</name>
</gene>
<name>A0A2P6FE72_9MOLU</name>
<comment type="caution">
    <text evidence="1">The sequence shown here is derived from an EMBL/GenBank/DDBJ whole genome shotgun (WGS) entry which is preliminary data.</text>
</comment>
<dbReference type="RefSeq" id="WP_040093749.1">
    <property type="nucleotide sequence ID" value="NZ_CM020866.1"/>
</dbReference>
<keyword evidence="2" id="KW-1185">Reference proteome</keyword>
<dbReference type="Proteomes" id="UP000031565">
    <property type="component" value="Unassembled WGS sequence"/>
</dbReference>
<proteinExistence type="predicted"/>
<dbReference type="OrthoDB" id="9930370at2"/>
<dbReference type="AlphaFoldDB" id="A0A2P6FE72"/>
<protein>
    <submittedName>
        <fullName evidence="1">Uncharacterized protein</fullName>
    </submittedName>
</protein>